<organism evidence="1">
    <name type="scientific">Candidatus Kentrum eta</name>
    <dbReference type="NCBI Taxonomy" id="2126337"/>
    <lineage>
        <taxon>Bacteria</taxon>
        <taxon>Pseudomonadati</taxon>
        <taxon>Pseudomonadota</taxon>
        <taxon>Gammaproteobacteria</taxon>
        <taxon>Candidatus Kentrum</taxon>
    </lineage>
</organism>
<protein>
    <recommendedName>
        <fullName evidence="4">DUF4160 domain-containing protein</fullName>
    </recommendedName>
</protein>
<evidence type="ECO:0000313" key="1">
    <source>
        <dbReference type="EMBL" id="VFJ99041.1"/>
    </source>
</evidence>
<evidence type="ECO:0008006" key="4">
    <source>
        <dbReference type="Google" id="ProtNLM"/>
    </source>
</evidence>
<name>A0A450V2N4_9GAMM</name>
<dbReference type="EMBL" id="CAADFG010000152">
    <property type="protein sequence ID" value="VFJ99041.1"/>
    <property type="molecule type" value="Genomic_DNA"/>
</dbReference>
<evidence type="ECO:0000313" key="3">
    <source>
        <dbReference type="EMBL" id="VFK03844.1"/>
    </source>
</evidence>
<dbReference type="AlphaFoldDB" id="A0A450V2N4"/>
<dbReference type="EMBL" id="CAADFJ010000147">
    <property type="protein sequence ID" value="VFK03844.1"/>
    <property type="molecule type" value="Genomic_DNA"/>
</dbReference>
<sequence>MPIVLRIGPYRFFFFAGDRDEPAHIHVEREDKVAKFWLDPVRLKSSGGLSRNEIARIQRIIIEHQIRLKEAWNAYFRD</sequence>
<accession>A0A450V2N4</accession>
<reference evidence="1" key="1">
    <citation type="submission" date="2019-02" db="EMBL/GenBank/DDBJ databases">
        <authorList>
            <person name="Gruber-Vodicka R. H."/>
            <person name="Seah K. B. B."/>
        </authorList>
    </citation>
    <scope>NUCLEOTIDE SEQUENCE</scope>
    <source>
        <strain evidence="3">BECK_SA2B12</strain>
        <strain evidence="1">BECK_SA2B15</strain>
        <strain evidence="2">BECK_SA2B20</strain>
    </source>
</reference>
<dbReference type="EMBL" id="CAADFI010000149">
    <property type="protein sequence ID" value="VFJ99099.1"/>
    <property type="molecule type" value="Genomic_DNA"/>
</dbReference>
<proteinExistence type="predicted"/>
<evidence type="ECO:0000313" key="2">
    <source>
        <dbReference type="EMBL" id="VFJ99099.1"/>
    </source>
</evidence>
<dbReference type="Pfam" id="PF13711">
    <property type="entry name" value="DUF4160"/>
    <property type="match status" value="1"/>
</dbReference>
<gene>
    <name evidence="1" type="ORF">BECKH772A_GA0070896_1015210</name>
    <name evidence="2" type="ORF">BECKH772B_GA0070898_1014911</name>
    <name evidence="3" type="ORF">BECKH772C_GA0070978_1014710</name>
</gene>
<dbReference type="InterPro" id="IPR025427">
    <property type="entry name" value="DUF4160"/>
</dbReference>